<reference evidence="2" key="1">
    <citation type="submission" date="2022-10" db="EMBL/GenBank/DDBJ databases">
        <title>Genome sequences of endogenous nimaviruses in decapod crustaceans.</title>
        <authorList>
            <person name="Kawato S."/>
            <person name="Nozaki R."/>
            <person name="Kondo H."/>
            <person name="Hirono I."/>
        </authorList>
    </citation>
    <scope>NUCLEOTIDE SEQUENCE</scope>
    <source>
        <strain evidence="2">Fukuoka2019</strain>
    </source>
</reference>
<accession>A0A9C7BRB8</accession>
<feature type="compositionally biased region" description="Polar residues" evidence="1">
    <location>
        <begin position="410"/>
        <end position="428"/>
    </location>
</feature>
<proteinExistence type="predicted"/>
<feature type="compositionally biased region" description="Basic and acidic residues" evidence="1">
    <location>
        <begin position="378"/>
        <end position="387"/>
    </location>
</feature>
<feature type="region of interest" description="Disordered" evidence="1">
    <location>
        <begin position="1"/>
        <end position="53"/>
    </location>
</feature>
<feature type="compositionally biased region" description="Polar residues" evidence="1">
    <location>
        <begin position="20"/>
        <end position="29"/>
    </location>
</feature>
<feature type="compositionally biased region" description="Basic and acidic residues" evidence="1">
    <location>
        <begin position="338"/>
        <end position="361"/>
    </location>
</feature>
<dbReference type="EMBL" id="LC738881">
    <property type="protein sequence ID" value="BDT63147.1"/>
    <property type="molecule type" value="Genomic_DNA"/>
</dbReference>
<feature type="compositionally biased region" description="Low complexity" evidence="1">
    <location>
        <begin position="40"/>
        <end position="53"/>
    </location>
</feature>
<feature type="compositionally biased region" description="Basic and acidic residues" evidence="1">
    <location>
        <begin position="318"/>
        <end position="330"/>
    </location>
</feature>
<protein>
    <submittedName>
        <fullName evidence="2">Wsv045-like protein</fullName>
    </submittedName>
</protein>
<evidence type="ECO:0000256" key="1">
    <source>
        <dbReference type="SAM" id="MobiDB-lite"/>
    </source>
</evidence>
<feature type="region of interest" description="Disordered" evidence="1">
    <location>
        <begin position="410"/>
        <end position="455"/>
    </location>
</feature>
<organism evidence="2">
    <name type="scientific">Sicyonia whispovirus</name>
    <dbReference type="NCBI Taxonomy" id="2984283"/>
    <lineage>
        <taxon>Viruses</taxon>
        <taxon>Viruses incertae sedis</taxon>
        <taxon>Naldaviricetes</taxon>
        <taxon>Nimaviridae</taxon>
        <taxon>Whispovirus</taxon>
    </lineage>
</organism>
<evidence type="ECO:0000313" key="2">
    <source>
        <dbReference type="EMBL" id="BDT63147.1"/>
    </source>
</evidence>
<feature type="compositionally biased region" description="Acidic residues" evidence="1">
    <location>
        <begin position="362"/>
        <end position="377"/>
    </location>
</feature>
<name>A0A9C7BRB8_9VIRU</name>
<feature type="region of interest" description="Disordered" evidence="1">
    <location>
        <begin position="293"/>
        <end position="394"/>
    </location>
</feature>
<sequence length="1012" mass="109859">MQREATPNRGGPTRLPQESAVKQGTSPESPTGILYPEPRTTSNYSSSSSSTPSSRAEDLAELARLYVSSFTDTWAYLLGRVSSNARQNANELARVTWAKMPRICNPLLEMVGRVERSKSGDVTLTFKAPIDSRGGMAQFSLLMFALDSFVSLLASSDFCLLESDKDLNAFSIRVPATGASSEDLINNNGVPAGNCGPFQRWGVGFKASALQEKSGCAGLVAAALAAEMDSSSRIGLGIFSRANELCASVERLGLSEMGRLFNQMNRGSAPSTFSVSSSPLANQREMLRLGNLAQGPANSSTPAMAVAAPDSDDDDSRDENGDVDGGRVESTDEGEEGGECKRGDDGAREGEEGKEFKGERDTSEEEDYDDKGEEEGGGDGKGDKGVERAGNGEIIDSEVARDCVIVTTPTHTLSQPQAQLPLSHSSASHIWGHAPRSPPKIINARNRSRRKGESNANALTFVEKFAGLGKRVPDAKRMLPAPSRGFASLFMRSHEADGCYNSIASMRGPARLRSILNRYGQNDMFKRAMPKSIGTTHVAWTSPKNRRIEVCGPLPGERACLSFAIEFTKTENYDHVTSICSDIHHWIRHTGRILTRLKASPGLAEAMPTLMPLVGVNLRKTLASFFSFRSTLGFKIPRVAEHGKSHIPEKWNTSMTCMGITSCRYDLLLDTMDALLKGGVFLASCLNHAYFLDKGVRPPLGTRWVHQDAMEVASVVLKFNRLKSRKQGGDSVMLVRPDAIIFDAPTTPQLRPTRQNLDSSITSHVQHFCDISGRLRSKALHRHLKGPGKVELGETMLHIGALGTLKQNTVFVRDSNALSDPLLPCPLPACQKYQSLSQNQSQNQCQCQDPNQCHNPSQCQGQNQCQEQNRLHGQKQCQGQCLEHSPSPLEVFGKVCKQEGHFTCLNEHKAGSFPELSSGRPARAKGVKRELELSAEEASNAGGQFQFCFESKESEESLQENSLPGITAAPKSQSISGDFASSAGLSALMLTDISLGNAISFRPFKKQKPAKK</sequence>